<keyword evidence="3" id="KW-1185">Reference proteome</keyword>
<evidence type="ECO:0000313" key="2">
    <source>
        <dbReference type="EMBL" id="RXE55530.1"/>
    </source>
</evidence>
<reference evidence="2 3" key="1">
    <citation type="journal article" date="2015" name="Int. J. Syst. Evol. Microbiol.">
        <title>Methanoculleus taiwanensis sp. nov., a methanogen isolated from deep marine sediment at the deformation front area near Taiwan.</title>
        <authorList>
            <person name="Weng C.Y."/>
            <person name="Chen S.C."/>
            <person name="Lai M.C."/>
            <person name="Wu S.Y."/>
            <person name="Lin S."/>
            <person name="Yang T.F."/>
            <person name="Chen P.C."/>
        </authorList>
    </citation>
    <scope>NUCLEOTIDE SEQUENCE [LARGE SCALE GENOMIC DNA]</scope>
    <source>
        <strain evidence="2 3">CYW4</strain>
    </source>
</reference>
<comment type="caution">
    <text evidence="2">The sequence shown here is derived from an EMBL/GenBank/DDBJ whole genome shotgun (WGS) entry which is preliminary data.</text>
</comment>
<evidence type="ECO:0000313" key="3">
    <source>
        <dbReference type="Proteomes" id="UP000290932"/>
    </source>
</evidence>
<proteinExistence type="predicted"/>
<dbReference type="Proteomes" id="UP000290932">
    <property type="component" value="Unassembled WGS sequence"/>
</dbReference>
<evidence type="ECO:0000256" key="1">
    <source>
        <dbReference type="SAM" id="MobiDB-lite"/>
    </source>
</evidence>
<accession>A0A498H0I4</accession>
<name>A0A498H0I4_9EURY</name>
<dbReference type="RefSeq" id="WP_128694756.1">
    <property type="nucleotide sequence ID" value="NZ_LHQS01000003.1"/>
</dbReference>
<protein>
    <recommendedName>
        <fullName evidence="4">Transposase IS204/IS1001/IS1096/IS1165 zinc-finger domain-containing protein</fullName>
    </recommendedName>
</protein>
<dbReference type="AlphaFoldDB" id="A0A498H0I4"/>
<gene>
    <name evidence="2" type="ORF">ABH15_12535</name>
</gene>
<dbReference type="OrthoDB" id="114322at2157"/>
<organism evidence="2 3">
    <name type="scientific">Methanoculleus taiwanensis</name>
    <dbReference type="NCBI Taxonomy" id="1550565"/>
    <lineage>
        <taxon>Archaea</taxon>
        <taxon>Methanobacteriati</taxon>
        <taxon>Methanobacteriota</taxon>
        <taxon>Stenosarchaea group</taxon>
        <taxon>Methanomicrobia</taxon>
        <taxon>Methanomicrobiales</taxon>
        <taxon>Methanomicrobiaceae</taxon>
        <taxon>Methanoculleus</taxon>
    </lineage>
</organism>
<evidence type="ECO:0008006" key="4">
    <source>
        <dbReference type="Google" id="ProtNLM"/>
    </source>
</evidence>
<sequence length="217" mass="23907">MKKILLPPMLIDLVGSALVSMDGVAFTELDSCPSCGGSLTGHDLRKKRFAVILEGGKTRVIHVVVKRFYCNACKNLCYAESPFYPDTRLGSPVVDLCALLAARMPFHRVARLLAAMGVIVDRGTIRNYAARDFGRIPSTELFGVKLPMSLLHLSLSAVGSKHRSIPGAEALVACGFKAADRTALHARRLPEERNQRDEEKQGEEGKPHQQRYYRDGT</sequence>
<dbReference type="EMBL" id="LHQS01000003">
    <property type="protein sequence ID" value="RXE55530.1"/>
    <property type="molecule type" value="Genomic_DNA"/>
</dbReference>
<feature type="region of interest" description="Disordered" evidence="1">
    <location>
        <begin position="185"/>
        <end position="217"/>
    </location>
</feature>